<comment type="caution">
    <text evidence="6">The sequence shown here is derived from an EMBL/GenBank/DDBJ whole genome shotgun (WGS) entry which is preliminary data.</text>
</comment>
<name>A0ABS2KQS7_9NOCA</name>
<feature type="zinc finger region" description="dksA C4-type" evidence="4">
    <location>
        <begin position="103"/>
        <end position="127"/>
    </location>
</feature>
<dbReference type="RefSeq" id="WP_204866872.1">
    <property type="nucleotide sequence ID" value="NZ_JAFBBK010000001.1"/>
</dbReference>
<dbReference type="Pfam" id="PF01258">
    <property type="entry name" value="zf-dskA_traR"/>
    <property type="match status" value="1"/>
</dbReference>
<evidence type="ECO:0000256" key="4">
    <source>
        <dbReference type="PROSITE-ProRule" id="PRU00510"/>
    </source>
</evidence>
<proteinExistence type="predicted"/>
<dbReference type="PROSITE" id="PS51128">
    <property type="entry name" value="ZF_DKSA_2"/>
    <property type="match status" value="1"/>
</dbReference>
<dbReference type="PANTHER" id="PTHR33823:SF4">
    <property type="entry name" value="GENERAL STRESS PROTEIN 16O"/>
    <property type="match status" value="1"/>
</dbReference>
<evidence type="ECO:0000256" key="2">
    <source>
        <dbReference type="ARBA" id="ARBA00022771"/>
    </source>
</evidence>
<evidence type="ECO:0000256" key="3">
    <source>
        <dbReference type="ARBA" id="ARBA00022833"/>
    </source>
</evidence>
<feature type="domain" description="Zinc finger DksA/TraR C4-type" evidence="5">
    <location>
        <begin position="98"/>
        <end position="129"/>
    </location>
</feature>
<organism evidence="6 7">
    <name type="scientific">Rhodococcoides corynebacterioides</name>
    <dbReference type="NCBI Taxonomy" id="53972"/>
    <lineage>
        <taxon>Bacteria</taxon>
        <taxon>Bacillati</taxon>
        <taxon>Actinomycetota</taxon>
        <taxon>Actinomycetes</taxon>
        <taxon>Mycobacteriales</taxon>
        <taxon>Nocardiaceae</taxon>
        <taxon>Rhodococcoides</taxon>
    </lineage>
</organism>
<keyword evidence="2" id="KW-0863">Zinc-finger</keyword>
<dbReference type="Proteomes" id="UP000703038">
    <property type="component" value="Unassembled WGS sequence"/>
</dbReference>
<reference evidence="6 7" key="1">
    <citation type="submission" date="2021-01" db="EMBL/GenBank/DDBJ databases">
        <title>Genomics of switchgrass bacterial isolates.</title>
        <authorList>
            <person name="Shade A."/>
        </authorList>
    </citation>
    <scope>NUCLEOTIDE SEQUENCE [LARGE SCALE GENOMIC DNA]</scope>
    <source>
        <strain evidence="6 7">PvP111</strain>
    </source>
</reference>
<evidence type="ECO:0000313" key="7">
    <source>
        <dbReference type="Proteomes" id="UP000703038"/>
    </source>
</evidence>
<dbReference type="PROSITE" id="PS01102">
    <property type="entry name" value="ZF_DKSA_1"/>
    <property type="match status" value="1"/>
</dbReference>
<keyword evidence="3" id="KW-0862">Zinc</keyword>
<dbReference type="PANTHER" id="PTHR33823">
    <property type="entry name" value="RNA POLYMERASE-BINDING TRANSCRIPTION FACTOR DKSA-RELATED"/>
    <property type="match status" value="1"/>
</dbReference>
<dbReference type="SUPFAM" id="SSF57716">
    <property type="entry name" value="Glucocorticoid receptor-like (DNA-binding domain)"/>
    <property type="match status" value="1"/>
</dbReference>
<keyword evidence="1" id="KW-0479">Metal-binding</keyword>
<dbReference type="Gene3D" id="1.20.120.910">
    <property type="entry name" value="DksA, coiled-coil domain"/>
    <property type="match status" value="1"/>
</dbReference>
<gene>
    <name evidence="6" type="ORF">JOE42_000829</name>
</gene>
<dbReference type="EMBL" id="JAFBBK010000001">
    <property type="protein sequence ID" value="MBM7414096.1"/>
    <property type="molecule type" value="Genomic_DNA"/>
</dbReference>
<dbReference type="InterPro" id="IPR000962">
    <property type="entry name" value="Znf_DskA_TraR"/>
</dbReference>
<evidence type="ECO:0000256" key="1">
    <source>
        <dbReference type="ARBA" id="ARBA00022723"/>
    </source>
</evidence>
<keyword evidence="7" id="KW-1185">Reference proteome</keyword>
<evidence type="ECO:0000313" key="6">
    <source>
        <dbReference type="EMBL" id="MBM7414096.1"/>
    </source>
</evidence>
<sequence>MTQPDQPVTDPSDRDHAARAIARGRVAAERALTEARIVSLARQHQAIVEGSRWTTDDDEHDPEGSTIAFERAAIASMSREAREELRELDDAEMRIERGTYGQCEVCGGAIADARLEALPTARRCIDCTSRRR</sequence>
<evidence type="ECO:0000259" key="5">
    <source>
        <dbReference type="Pfam" id="PF01258"/>
    </source>
</evidence>
<dbReference type="InterPro" id="IPR020458">
    <property type="entry name" value="Znf_DskA_TraR_CS"/>
</dbReference>
<protein>
    <submittedName>
        <fullName evidence="6">RNA polymerase-binding transcription factor DksA</fullName>
    </submittedName>
</protein>
<accession>A0ABS2KQS7</accession>